<evidence type="ECO:0000256" key="1">
    <source>
        <dbReference type="ARBA" id="ARBA00000971"/>
    </source>
</evidence>
<dbReference type="GO" id="GO:0003755">
    <property type="term" value="F:peptidyl-prolyl cis-trans isomerase activity"/>
    <property type="evidence" value="ECO:0007669"/>
    <property type="project" value="UniProtKB-KW"/>
</dbReference>
<evidence type="ECO:0000256" key="4">
    <source>
        <dbReference type="ARBA" id="ARBA00022490"/>
    </source>
</evidence>
<comment type="catalytic activity">
    <reaction evidence="1 7">
        <text>[protein]-peptidylproline (omega=180) = [protein]-peptidylproline (omega=0)</text>
        <dbReference type="Rhea" id="RHEA:16237"/>
        <dbReference type="Rhea" id="RHEA-COMP:10747"/>
        <dbReference type="Rhea" id="RHEA-COMP:10748"/>
        <dbReference type="ChEBI" id="CHEBI:83833"/>
        <dbReference type="ChEBI" id="CHEBI:83834"/>
        <dbReference type="EC" id="5.2.1.8"/>
    </reaction>
</comment>
<dbReference type="SUPFAM" id="SSF140984">
    <property type="entry name" value="PTPA-like"/>
    <property type="match status" value="1"/>
</dbReference>
<evidence type="ECO:0000256" key="6">
    <source>
        <dbReference type="ARBA" id="ARBA00023235"/>
    </source>
</evidence>
<accession>A0A1J4MKC8</accession>
<dbReference type="RefSeq" id="XP_028875835.1">
    <property type="nucleotide sequence ID" value="XM_029017256.1"/>
</dbReference>
<dbReference type="EMBL" id="LRBP01000009">
    <property type="protein sequence ID" value="OII74689.1"/>
    <property type="molecule type" value="Genomic_DNA"/>
</dbReference>
<dbReference type="GeneID" id="39977035"/>
<proteinExistence type="inferred from homology"/>
<dbReference type="EC" id="5.2.1.8" evidence="7"/>
<evidence type="ECO:0000256" key="5">
    <source>
        <dbReference type="ARBA" id="ARBA00023110"/>
    </source>
</evidence>
<dbReference type="OrthoDB" id="16120at2759"/>
<evidence type="ECO:0000313" key="9">
    <source>
        <dbReference type="Proteomes" id="UP000186176"/>
    </source>
</evidence>
<dbReference type="GO" id="GO:0007052">
    <property type="term" value="P:mitotic spindle organization"/>
    <property type="evidence" value="ECO:0007669"/>
    <property type="project" value="TreeGrafter"/>
</dbReference>
<keyword evidence="6 7" id="KW-0413">Isomerase</keyword>
<dbReference type="GO" id="GO:0005737">
    <property type="term" value="C:cytoplasm"/>
    <property type="evidence" value="ECO:0007669"/>
    <property type="project" value="UniProtKB-SubCell"/>
</dbReference>
<dbReference type="Gene3D" id="1.20.120.1150">
    <property type="match status" value="1"/>
</dbReference>
<evidence type="ECO:0000256" key="7">
    <source>
        <dbReference type="RuleBase" id="RU361210"/>
    </source>
</evidence>
<dbReference type="InterPro" id="IPR037218">
    <property type="entry name" value="PTPA_sf"/>
</dbReference>
<organism evidence="8 9">
    <name type="scientific">Cryptosporidium ubiquitum</name>
    <dbReference type="NCBI Taxonomy" id="857276"/>
    <lineage>
        <taxon>Eukaryota</taxon>
        <taxon>Sar</taxon>
        <taxon>Alveolata</taxon>
        <taxon>Apicomplexa</taxon>
        <taxon>Conoidasida</taxon>
        <taxon>Coccidia</taxon>
        <taxon>Eucoccidiorida</taxon>
        <taxon>Eimeriorina</taxon>
        <taxon>Cryptosporidiidae</taxon>
        <taxon>Cryptosporidium</taxon>
    </lineage>
</organism>
<keyword evidence="9" id="KW-1185">Reference proteome</keyword>
<dbReference type="PANTHER" id="PTHR10012:SF0">
    <property type="entry name" value="SERINE_THREONINE-PROTEIN PHOSPHATASE 2A ACTIVATOR"/>
    <property type="match status" value="1"/>
</dbReference>
<sequence length="316" mass="36724">MGLTERVECTEKITDLERLNYFICGKTHSDIIEFIELLSESVKGKVLVQQQEYEEKNNERSDLGFKSIVIILKLLSKLDSNIDEIPPIKQPMRFGNKAFQAWYDKTNQTCTSYISDILKENSEKYLQEITNYFAESFGNRSRVDYGTGHELNFILFLMCIYRLGIFQKSDFPDLILVVFHRYILLMRRLQSVYLLEPAGSRGVWGLDDYQFLPFLFGSAQFINSSELFPVLTSQILDRSILETYSAKLLYINSIQHILNMKTNVYFAECSPILYSLTSVPTWEKIYSGMIKMYVAEILNKFPIAQHISFGNLIPFE</sequence>
<comment type="similarity">
    <text evidence="3 7">Belongs to the PTPA-type PPIase family.</text>
</comment>
<dbReference type="FunFam" id="1.20.120.1150:FF:000002">
    <property type="entry name" value="Serine/threonine-protein phosphatase 2A activator"/>
    <property type="match status" value="1"/>
</dbReference>
<keyword evidence="5 7" id="KW-0697">Rotamase</keyword>
<comment type="caution">
    <text evidence="8">The sequence shown here is derived from an EMBL/GenBank/DDBJ whole genome shotgun (WGS) entry which is preliminary data.</text>
</comment>
<name>A0A1J4MKC8_9CRYT</name>
<dbReference type="PANTHER" id="PTHR10012">
    <property type="entry name" value="SERINE/THREONINE-PROTEIN PHOSPHATASE 2A REGULATORY SUBUNIT B"/>
    <property type="match status" value="1"/>
</dbReference>
<evidence type="ECO:0000313" key="8">
    <source>
        <dbReference type="EMBL" id="OII74689.1"/>
    </source>
</evidence>
<keyword evidence="4 7" id="KW-0963">Cytoplasm</keyword>
<dbReference type="Pfam" id="PF03095">
    <property type="entry name" value="PTPA"/>
    <property type="match status" value="1"/>
</dbReference>
<dbReference type="VEuPathDB" id="CryptoDB:cubi_00242"/>
<dbReference type="InterPro" id="IPR004327">
    <property type="entry name" value="Phstyr_phstse_ac"/>
</dbReference>
<dbReference type="GO" id="GO:0000159">
    <property type="term" value="C:protein phosphatase type 2A complex"/>
    <property type="evidence" value="ECO:0007669"/>
    <property type="project" value="TreeGrafter"/>
</dbReference>
<dbReference type="GO" id="GO:0005634">
    <property type="term" value="C:nucleus"/>
    <property type="evidence" value="ECO:0007669"/>
    <property type="project" value="TreeGrafter"/>
</dbReference>
<evidence type="ECO:0000256" key="3">
    <source>
        <dbReference type="ARBA" id="ARBA00011019"/>
    </source>
</evidence>
<comment type="function">
    <text evidence="7">PPIases accelerate the folding of proteins. It catalyzes the cis-trans isomerization of proline imidic peptide bonds in oligopeptides.</text>
</comment>
<dbReference type="CDD" id="cd04087">
    <property type="entry name" value="PTPA"/>
    <property type="match status" value="1"/>
</dbReference>
<dbReference type="GO" id="GO:0008160">
    <property type="term" value="F:protein tyrosine phosphatase activator activity"/>
    <property type="evidence" value="ECO:0007669"/>
    <property type="project" value="TreeGrafter"/>
</dbReference>
<dbReference type="PIRSF" id="PIRSF016325">
    <property type="entry name" value="Phstyr_phstse_ac"/>
    <property type="match status" value="1"/>
</dbReference>
<evidence type="ECO:0000256" key="2">
    <source>
        <dbReference type="ARBA" id="ARBA00004496"/>
    </source>
</evidence>
<dbReference type="AlphaFoldDB" id="A0A1J4MKC8"/>
<dbReference type="Proteomes" id="UP000186176">
    <property type="component" value="Unassembled WGS sequence"/>
</dbReference>
<protein>
    <recommendedName>
        <fullName evidence="7">Serine/threonine-protein phosphatase 2A activator</fullName>
        <ecNumber evidence="7">5.2.1.8</ecNumber>
    </recommendedName>
    <alternativeName>
        <fullName evidence="7">Phosphotyrosyl phosphatase activator</fullName>
    </alternativeName>
</protein>
<dbReference type="InterPro" id="IPR043170">
    <property type="entry name" value="PTPA_C_lid"/>
</dbReference>
<gene>
    <name evidence="8" type="ORF">cubi_00242</name>
</gene>
<reference evidence="8 9" key="1">
    <citation type="submission" date="2016-10" db="EMBL/GenBank/DDBJ databases">
        <title>Reductive evolution of mitochondrial metabolism and differential evolution of invasion-related proteins in Cryptosporidium.</title>
        <authorList>
            <person name="Liu S."/>
            <person name="Roellig D.M."/>
            <person name="Guo Y."/>
            <person name="Li N."/>
            <person name="Frace M.A."/>
            <person name="Tang K."/>
            <person name="Zhang L."/>
            <person name="Feng Y."/>
            <person name="Xiao L."/>
        </authorList>
    </citation>
    <scope>NUCLEOTIDE SEQUENCE [LARGE SCALE GENOMIC DNA]</scope>
    <source>
        <strain evidence="8">39726</strain>
    </source>
</reference>
<comment type="subcellular location">
    <subcellularLocation>
        <location evidence="2 7">Cytoplasm</location>
    </subcellularLocation>
</comment>